<evidence type="ECO:0000256" key="1">
    <source>
        <dbReference type="SAM" id="Phobius"/>
    </source>
</evidence>
<dbReference type="Proteomes" id="UP000595064">
    <property type="component" value="Chromosome"/>
</dbReference>
<keyword evidence="1" id="KW-0812">Transmembrane</keyword>
<dbReference type="AlphaFoldDB" id="A0A7T3DDS9"/>
<feature type="transmembrane region" description="Helical" evidence="1">
    <location>
        <begin position="20"/>
        <end position="39"/>
    </location>
</feature>
<dbReference type="EMBL" id="CP065748">
    <property type="protein sequence ID" value="QPS81157.1"/>
    <property type="molecule type" value="Genomic_DNA"/>
</dbReference>
<accession>A0A7T3DDS9</accession>
<keyword evidence="4" id="KW-1185">Reference proteome</keyword>
<sequence>MHQPKHTRPTPHRRQSGITLVESLVAIVVAALGILGILGTQMRTLTDTQTTLRRAQAIRLIEDLSERMRVNPNALASLDAYVSDFSSSPSPGDCRNTACTQDLLSTYDIGSWKQSVRDTLPLGRANVFIAPADTSATNRRQLGVMVGWRENERDIANAADKKTYKDNIDATQVRAADGTLSSGAGTAATCPDGFTCHLQYIPIAARCAPYQPLGNPVQFYCPGA</sequence>
<feature type="domain" description="Type IV pilin Tt1218-like" evidence="2">
    <location>
        <begin position="41"/>
        <end position="109"/>
    </location>
</feature>
<dbReference type="PROSITE" id="PS00409">
    <property type="entry name" value="PROKAR_NTER_METHYL"/>
    <property type="match status" value="1"/>
</dbReference>
<dbReference type="Pfam" id="PF22150">
    <property type="entry name" value="Tt1218-like"/>
    <property type="match status" value="1"/>
</dbReference>
<evidence type="ECO:0000313" key="3">
    <source>
        <dbReference type="EMBL" id="QPS81157.1"/>
    </source>
</evidence>
<protein>
    <submittedName>
        <fullName evidence="3">Type IV pilus modification protein PilV</fullName>
    </submittedName>
</protein>
<proteinExistence type="predicted"/>
<dbReference type="KEGG" id="dla:I6G47_30050"/>
<reference evidence="3 4" key="1">
    <citation type="submission" date="2020-12" db="EMBL/GenBank/DDBJ databases">
        <title>FDA dAtabase for Regulatory Grade micrObial Sequences (FDA-ARGOS): Supporting development and validation of Infectious Disease Dx tests.</title>
        <authorList>
            <person name="Sproer C."/>
            <person name="Gronow S."/>
            <person name="Severitt S."/>
            <person name="Schroder I."/>
            <person name="Tallon L."/>
            <person name="Sadzewicz L."/>
            <person name="Zhao X."/>
            <person name="Boylan J."/>
            <person name="Ott S."/>
            <person name="Bowen H."/>
            <person name="Vavikolanu K."/>
            <person name="Mehta A."/>
            <person name="Aluvathingal J."/>
            <person name="Nadendla S."/>
            <person name="Lowell S."/>
            <person name="Myers T."/>
            <person name="Yan Y."/>
            <person name="Sichtig H."/>
        </authorList>
    </citation>
    <scope>NUCLEOTIDE SEQUENCE [LARGE SCALE GENOMIC DNA]</scope>
    <source>
        <strain evidence="3 4">FDAARGOS_890</strain>
    </source>
</reference>
<keyword evidence="1" id="KW-1133">Transmembrane helix</keyword>
<evidence type="ECO:0000259" key="2">
    <source>
        <dbReference type="Pfam" id="PF22150"/>
    </source>
</evidence>
<organism evidence="3 4">
    <name type="scientific">Delftia lacustris</name>
    <dbReference type="NCBI Taxonomy" id="558537"/>
    <lineage>
        <taxon>Bacteria</taxon>
        <taxon>Pseudomonadati</taxon>
        <taxon>Pseudomonadota</taxon>
        <taxon>Betaproteobacteria</taxon>
        <taxon>Burkholderiales</taxon>
        <taxon>Comamonadaceae</taxon>
        <taxon>Delftia</taxon>
    </lineage>
</organism>
<name>A0A7T3DDS9_9BURK</name>
<dbReference type="Pfam" id="PF07963">
    <property type="entry name" value="N_methyl"/>
    <property type="match status" value="1"/>
</dbReference>
<dbReference type="InterPro" id="IPR012902">
    <property type="entry name" value="N_methyl_site"/>
</dbReference>
<dbReference type="NCBIfam" id="TIGR02523">
    <property type="entry name" value="type_IV_pilV"/>
    <property type="match status" value="1"/>
</dbReference>
<dbReference type="RefSeq" id="WP_016447724.1">
    <property type="nucleotide sequence ID" value="NZ_AP025556.1"/>
</dbReference>
<dbReference type="InterPro" id="IPR013362">
    <property type="entry name" value="Pilus_4_PilV"/>
</dbReference>
<gene>
    <name evidence="3" type="primary">pilV</name>
    <name evidence="3" type="ORF">I6G47_30050</name>
</gene>
<evidence type="ECO:0000313" key="4">
    <source>
        <dbReference type="Proteomes" id="UP000595064"/>
    </source>
</evidence>
<dbReference type="GeneID" id="83665643"/>
<keyword evidence="1" id="KW-0472">Membrane</keyword>
<dbReference type="InterPro" id="IPR054402">
    <property type="entry name" value="Tt1218-like_dom"/>
</dbReference>